<dbReference type="RefSeq" id="WP_044687358.1">
    <property type="nucleotide sequence ID" value="NZ_CEEW01000004.1"/>
</dbReference>
<dbReference type="InterPro" id="IPR002818">
    <property type="entry name" value="DJ-1/PfpI"/>
</dbReference>
<dbReference type="AlphaFoldDB" id="A0A0Z8E8T0"/>
<organism evidence="2 3">
    <name type="scientific">Streptococcus suis</name>
    <dbReference type="NCBI Taxonomy" id="1307"/>
    <lineage>
        <taxon>Bacteria</taxon>
        <taxon>Bacillati</taxon>
        <taxon>Bacillota</taxon>
        <taxon>Bacilli</taxon>
        <taxon>Lactobacillales</taxon>
        <taxon>Streptococcaceae</taxon>
        <taxon>Streptococcus</taxon>
    </lineage>
</organism>
<sequence length="211" mass="23573">MKKIACLLYPNFSLYEIAPLTSALVLNFGRKIDFIASTKETIYSEDGLACHANKTLDEVNVEEYDCILCPGMIDFTQALRDECLIRFLAGLDGKLIKIAAISSAPILLAKAGLLKQTLYTGGIWQNFIDYFDFLPRENFCPLPVCEDGNIITGTGFTVNAFSRRVLTSLGLVEDASMCFKESDDYSAEDFIFELSDEEFEEFKATFEKGPN</sequence>
<protein>
    <submittedName>
        <fullName evidence="2">4-methyl-5(Beta-hydroxyethyl)-thiazole monophosphate synthesis protein</fullName>
    </submittedName>
</protein>
<proteinExistence type="predicted"/>
<evidence type="ECO:0000313" key="3">
    <source>
        <dbReference type="Proteomes" id="UP000073434"/>
    </source>
</evidence>
<dbReference type="Proteomes" id="UP000073434">
    <property type="component" value="Unassembled WGS sequence"/>
</dbReference>
<feature type="domain" description="DJ-1/PfpI" evidence="1">
    <location>
        <begin position="2"/>
        <end position="166"/>
    </location>
</feature>
<dbReference type="Gene3D" id="3.40.50.880">
    <property type="match status" value="1"/>
</dbReference>
<evidence type="ECO:0000313" key="2">
    <source>
        <dbReference type="EMBL" id="CYU57410.1"/>
    </source>
</evidence>
<dbReference type="EMBL" id="FIFW01000010">
    <property type="protein sequence ID" value="CYU57410.1"/>
    <property type="molecule type" value="Genomic_DNA"/>
</dbReference>
<name>A0A0Z8E8T0_STRSU</name>
<accession>A0A0Z8E8T0</accession>
<dbReference type="InterPro" id="IPR029062">
    <property type="entry name" value="Class_I_gatase-like"/>
</dbReference>
<dbReference type="Pfam" id="PF01965">
    <property type="entry name" value="DJ-1_PfpI"/>
    <property type="match status" value="1"/>
</dbReference>
<evidence type="ECO:0000259" key="1">
    <source>
        <dbReference type="Pfam" id="PF01965"/>
    </source>
</evidence>
<gene>
    <name evidence="2" type="primary">thiJ-2</name>
    <name evidence="2" type="ORF">ERS132385_01193</name>
</gene>
<dbReference type="SUPFAM" id="SSF52317">
    <property type="entry name" value="Class I glutamine amidotransferase-like"/>
    <property type="match status" value="1"/>
</dbReference>
<reference evidence="2 3" key="1">
    <citation type="submission" date="2016-02" db="EMBL/GenBank/DDBJ databases">
        <authorList>
            <consortium name="Pathogen Informatics"/>
        </authorList>
    </citation>
    <scope>NUCLEOTIDE SEQUENCE [LARGE SCALE GENOMIC DNA]</scope>
    <source>
        <strain evidence="2 3">LSS23</strain>
    </source>
</reference>